<gene>
    <name evidence="3" type="ORF">NCI00_04400</name>
</gene>
<feature type="chain" id="PRO_5046624467" evidence="2">
    <location>
        <begin position="30"/>
        <end position="196"/>
    </location>
</feature>
<keyword evidence="2" id="KW-0732">Signal</keyword>
<evidence type="ECO:0000256" key="1">
    <source>
        <dbReference type="SAM" id="MobiDB-lite"/>
    </source>
</evidence>
<feature type="compositionally biased region" description="Low complexity" evidence="1">
    <location>
        <begin position="38"/>
        <end position="55"/>
    </location>
</feature>
<evidence type="ECO:0000313" key="4">
    <source>
        <dbReference type="Proteomes" id="UP001204772"/>
    </source>
</evidence>
<feature type="signal peptide" evidence="2">
    <location>
        <begin position="1"/>
        <end position="29"/>
    </location>
</feature>
<dbReference type="Gene3D" id="1.20.5.320">
    <property type="entry name" value="6-Phosphogluconate Dehydrogenase, domain 3"/>
    <property type="match status" value="1"/>
</dbReference>
<evidence type="ECO:0000256" key="2">
    <source>
        <dbReference type="SAM" id="SignalP"/>
    </source>
</evidence>
<dbReference type="EMBL" id="JAMZEL010000001">
    <property type="protein sequence ID" value="MCP1381649.1"/>
    <property type="molecule type" value="Genomic_DNA"/>
</dbReference>
<dbReference type="Proteomes" id="UP001204772">
    <property type="component" value="Unassembled WGS sequence"/>
</dbReference>
<evidence type="ECO:0000313" key="3">
    <source>
        <dbReference type="EMBL" id="MCP1381649.1"/>
    </source>
</evidence>
<dbReference type="PROSITE" id="PS51257">
    <property type="entry name" value="PROKAR_LIPOPROTEIN"/>
    <property type="match status" value="1"/>
</dbReference>
<comment type="caution">
    <text evidence="3">The sequence shown here is derived from an EMBL/GenBank/DDBJ whole genome shotgun (WGS) entry which is preliminary data.</text>
</comment>
<sequence>MNKSSIISGVLSVLVVCGSLLFTSCEGPAGPVGPVGPAGPTGATGPAGPAGAAGATGQTGNANVIQISYPAKTWATTKGSAQQFVFPSNVTTAIMNSSAVLVYMTDGTPNNATPYGWYSIPGIVPSNGVEHEFYTQTTFAGNTAGINIYRKVASPAALTASTRIVIIPANDLRNGRKATVDFSDYNAVKEFYGLKD</sequence>
<proteinExistence type="predicted"/>
<accession>A0ABT1FIT0</accession>
<reference evidence="3 4" key="1">
    <citation type="submission" date="2022-06" db="EMBL/GenBank/DDBJ databases">
        <title>Runella sp. S5 genome sequencing.</title>
        <authorList>
            <person name="Park S."/>
        </authorList>
    </citation>
    <scope>NUCLEOTIDE SEQUENCE [LARGE SCALE GENOMIC DNA]</scope>
    <source>
        <strain evidence="3 4">S5</strain>
    </source>
</reference>
<name>A0ABT1FIT0_9BACT</name>
<protein>
    <submittedName>
        <fullName evidence="3">Collagen-like protein</fullName>
    </submittedName>
</protein>
<feature type="region of interest" description="Disordered" evidence="1">
    <location>
        <begin position="36"/>
        <end position="55"/>
    </location>
</feature>
<keyword evidence="4" id="KW-1185">Reference proteome</keyword>
<dbReference type="RefSeq" id="WP_253525398.1">
    <property type="nucleotide sequence ID" value="NZ_JAMZEL010000001.1"/>
</dbReference>
<organism evidence="3 4">
    <name type="scientific">Runella salmonicolor</name>
    <dbReference type="NCBI Taxonomy" id="2950278"/>
    <lineage>
        <taxon>Bacteria</taxon>
        <taxon>Pseudomonadati</taxon>
        <taxon>Bacteroidota</taxon>
        <taxon>Cytophagia</taxon>
        <taxon>Cytophagales</taxon>
        <taxon>Spirosomataceae</taxon>
        <taxon>Runella</taxon>
    </lineage>
</organism>